<dbReference type="Pfam" id="PF10392">
    <property type="entry name" value="COG5_N"/>
    <property type="match status" value="1"/>
</dbReference>
<comment type="subcellular location">
    <subcellularLocation>
        <location evidence="1">Golgi apparatus membrane</location>
        <topology evidence="1">Peripheral membrane protein</topology>
    </subcellularLocation>
</comment>
<feature type="domain" description="Conserved oligomeric Golgi complex subunit 5 N-terminal" evidence="5">
    <location>
        <begin position="12"/>
        <end position="144"/>
    </location>
</feature>
<evidence type="ECO:0000259" key="6">
    <source>
        <dbReference type="Pfam" id="PF20649"/>
    </source>
</evidence>
<dbReference type="InterPro" id="IPR048485">
    <property type="entry name" value="COG5_helical"/>
</dbReference>
<evidence type="ECO:0000313" key="7">
    <source>
        <dbReference type="EMBL" id="SZE99629.1"/>
    </source>
</evidence>
<dbReference type="GO" id="GO:0000139">
    <property type="term" value="C:Golgi membrane"/>
    <property type="evidence" value="ECO:0007669"/>
    <property type="project" value="UniProtKB-SubCell"/>
</dbReference>
<gene>
    <name evidence="7" type="ORF">BLGHR1_10379</name>
</gene>
<evidence type="ECO:0000256" key="4">
    <source>
        <dbReference type="ARBA" id="ARBA00023136"/>
    </source>
</evidence>
<dbReference type="InterPro" id="IPR049176">
    <property type="entry name" value="COG5_N"/>
</dbReference>
<keyword evidence="4" id="KW-0472">Membrane</keyword>
<proteinExistence type="predicted"/>
<reference evidence="7 8" key="1">
    <citation type="submission" date="2017-11" db="EMBL/GenBank/DDBJ databases">
        <authorList>
            <person name="Kracher B."/>
        </authorList>
    </citation>
    <scope>NUCLEOTIDE SEQUENCE [LARGE SCALE GENOMIC DNA]</scope>
    <source>
        <strain evidence="7 8">RACE1</strain>
    </source>
</reference>
<evidence type="ECO:0000259" key="5">
    <source>
        <dbReference type="Pfam" id="PF10392"/>
    </source>
</evidence>
<dbReference type="Pfam" id="PF20649">
    <property type="entry name" value="COG5_C"/>
    <property type="match status" value="1"/>
</dbReference>
<sequence>MTEDDTCYIDYETFLTPSFSPAAFANSLVLGTNNPTDVPLDLSTPLSKVLFDIQEINTTIDNLSTQLAVPLLTHVQSQITSSERIGQEIEFQVASLTDSYNRLEKDVLIRYETAEEIRSVAARLWETARLGRSVGRFLQLGRQLEIQVSEIAGTGNTEKLQGQREDHVALIRCSNTLLGLRELLLSQEGEEGYGLERVDVVKSFQRSVLIPAERLALAKSRQLIQDFSVSSYSSSTYSQTTDIKAKTTSALTALFLLSPFQNSESFDKWVPEYLVNSVNDYLRTSLSASLASLHRALTSLPILDRTLLEISVRCQNIVFLESILMKTHKPAHLIFSTTTDPSQNLLQPILACLEIKSLTSWFWRTLAEGLTTKVTELVNKGGVSVRNLRNNKNSIRDAIKDCVKRGVQLAGTTETIPESKWEREVAVMVGSLMGPLGK</sequence>
<evidence type="ECO:0000313" key="8">
    <source>
        <dbReference type="Proteomes" id="UP000275772"/>
    </source>
</evidence>
<feature type="domain" description="Conserved oligomeric Golgi complex subunit 5 helical" evidence="6">
    <location>
        <begin position="195"/>
        <end position="402"/>
    </location>
</feature>
<dbReference type="GO" id="GO:0006891">
    <property type="term" value="P:intra-Golgi vesicle-mediated transport"/>
    <property type="evidence" value="ECO:0007669"/>
    <property type="project" value="InterPro"/>
</dbReference>
<dbReference type="Proteomes" id="UP000275772">
    <property type="component" value="Unassembled WGS sequence"/>
</dbReference>
<keyword evidence="3" id="KW-0333">Golgi apparatus</keyword>
<dbReference type="InterPro" id="IPR019465">
    <property type="entry name" value="Cog5"/>
</dbReference>
<accession>A0A383UH67</accession>
<organism evidence="7 8">
    <name type="scientific">Blumeria hordei</name>
    <name type="common">Barley powdery mildew</name>
    <name type="synonym">Blumeria graminis f. sp. hordei</name>
    <dbReference type="NCBI Taxonomy" id="2867405"/>
    <lineage>
        <taxon>Eukaryota</taxon>
        <taxon>Fungi</taxon>
        <taxon>Dikarya</taxon>
        <taxon>Ascomycota</taxon>
        <taxon>Pezizomycotina</taxon>
        <taxon>Leotiomycetes</taxon>
        <taxon>Erysiphales</taxon>
        <taxon>Erysiphaceae</taxon>
        <taxon>Blumeria</taxon>
    </lineage>
</organism>
<evidence type="ECO:0000256" key="2">
    <source>
        <dbReference type="ARBA" id="ARBA00020974"/>
    </source>
</evidence>
<name>A0A383UH67_BLUHO</name>
<dbReference type="VEuPathDB" id="FungiDB:BLGHR1_10379"/>
<dbReference type="EMBL" id="UNSH01000001">
    <property type="protein sequence ID" value="SZE99629.1"/>
    <property type="molecule type" value="Genomic_DNA"/>
</dbReference>
<evidence type="ECO:0000256" key="3">
    <source>
        <dbReference type="ARBA" id="ARBA00023034"/>
    </source>
</evidence>
<protein>
    <recommendedName>
        <fullName evidence="2">Conserved oligomeric Golgi complex subunit 5</fullName>
    </recommendedName>
</protein>
<evidence type="ECO:0000256" key="1">
    <source>
        <dbReference type="ARBA" id="ARBA00004395"/>
    </source>
</evidence>
<dbReference type="GO" id="GO:0017119">
    <property type="term" value="C:Golgi transport complex"/>
    <property type="evidence" value="ECO:0007669"/>
    <property type="project" value="InterPro"/>
</dbReference>
<dbReference type="AlphaFoldDB" id="A0A383UH67"/>
<dbReference type="PANTHER" id="PTHR13228">
    <property type="entry name" value="CONSERVED OLIGOMERIC GOLGI COMPLEX COMPONENT 5"/>
    <property type="match status" value="1"/>
</dbReference>
<dbReference type="PANTHER" id="PTHR13228:SF3">
    <property type="entry name" value="CONSERVED OLIGOMERIC GOLGI COMPLEX SUBUNIT 5"/>
    <property type="match status" value="1"/>
</dbReference>